<dbReference type="EMBL" id="CAEKDK010000002">
    <property type="protein sequence ID" value="CAB4268135.1"/>
    <property type="molecule type" value="Genomic_DNA"/>
</dbReference>
<name>A0A6J5TYN1_PRUAR</name>
<accession>A0A6J5TYN1</accession>
<organism evidence="2 3">
    <name type="scientific">Prunus armeniaca</name>
    <name type="common">Apricot</name>
    <name type="synonym">Armeniaca vulgaris</name>
    <dbReference type="NCBI Taxonomy" id="36596"/>
    <lineage>
        <taxon>Eukaryota</taxon>
        <taxon>Viridiplantae</taxon>
        <taxon>Streptophyta</taxon>
        <taxon>Embryophyta</taxon>
        <taxon>Tracheophyta</taxon>
        <taxon>Spermatophyta</taxon>
        <taxon>Magnoliopsida</taxon>
        <taxon>eudicotyledons</taxon>
        <taxon>Gunneridae</taxon>
        <taxon>Pentapetalae</taxon>
        <taxon>rosids</taxon>
        <taxon>fabids</taxon>
        <taxon>Rosales</taxon>
        <taxon>Rosaceae</taxon>
        <taxon>Amygdaloideae</taxon>
        <taxon>Amygdaleae</taxon>
        <taxon>Prunus</taxon>
    </lineage>
</organism>
<proteinExistence type="predicted"/>
<feature type="compositionally biased region" description="Low complexity" evidence="1">
    <location>
        <begin position="19"/>
        <end position="33"/>
    </location>
</feature>
<evidence type="ECO:0000313" key="2">
    <source>
        <dbReference type="EMBL" id="CAB4268135.1"/>
    </source>
</evidence>
<evidence type="ECO:0000256" key="1">
    <source>
        <dbReference type="SAM" id="MobiDB-lite"/>
    </source>
</evidence>
<feature type="region of interest" description="Disordered" evidence="1">
    <location>
        <begin position="1"/>
        <end position="33"/>
    </location>
</feature>
<gene>
    <name evidence="2" type="ORF">CURHAP_LOCUS11210</name>
</gene>
<protein>
    <submittedName>
        <fullName evidence="2">Uncharacterized protein</fullName>
    </submittedName>
</protein>
<feature type="compositionally biased region" description="Low complexity" evidence="1">
    <location>
        <begin position="1"/>
        <end position="11"/>
    </location>
</feature>
<reference evidence="2 3" key="1">
    <citation type="submission" date="2020-05" db="EMBL/GenBank/DDBJ databases">
        <authorList>
            <person name="Campoy J."/>
            <person name="Schneeberger K."/>
            <person name="Spophaly S."/>
        </authorList>
    </citation>
    <scope>NUCLEOTIDE SEQUENCE [LARGE SCALE GENOMIC DNA]</scope>
    <source>
        <strain evidence="2">PruArmRojPasFocal</strain>
    </source>
</reference>
<sequence>MISSSTSSPSSHPFALGLNSPSSSSPASQNQQKAPAATTAYLLASDLSLRAHGLGKLEEWNLFLGCFCFWVQIEWNYFLFGKNGKLKEQMDMEERSNFG</sequence>
<dbReference type="Proteomes" id="UP000507222">
    <property type="component" value="Unassembled WGS sequence"/>
</dbReference>
<evidence type="ECO:0000313" key="3">
    <source>
        <dbReference type="Proteomes" id="UP000507222"/>
    </source>
</evidence>
<dbReference type="AlphaFoldDB" id="A0A6J5TYN1"/>